<evidence type="ECO:0000256" key="3">
    <source>
        <dbReference type="ARBA" id="ARBA00022692"/>
    </source>
</evidence>
<dbReference type="PANTHER" id="PTHR37481">
    <property type="entry name" value="LIPOPOLYSACCHARIDE EXPORT SYSTEM PROTEIN LPTC"/>
    <property type="match status" value="1"/>
</dbReference>
<evidence type="ECO:0000256" key="4">
    <source>
        <dbReference type="ARBA" id="ARBA00022989"/>
    </source>
</evidence>
<dbReference type="GO" id="GO:0005886">
    <property type="term" value="C:plasma membrane"/>
    <property type="evidence" value="ECO:0007669"/>
    <property type="project" value="InterPro"/>
</dbReference>
<dbReference type="InterPro" id="IPR052363">
    <property type="entry name" value="LPS_export_LptC"/>
</dbReference>
<name>A0A3B0W692_9ZZZZ</name>
<evidence type="ECO:0000313" key="6">
    <source>
        <dbReference type="EMBL" id="VAW50831.1"/>
    </source>
</evidence>
<gene>
    <name evidence="6" type="ORF">MNBD_GAMMA06-449</name>
</gene>
<dbReference type="NCBIfam" id="TIGR04409">
    <property type="entry name" value="LptC_YrbK"/>
    <property type="match status" value="1"/>
</dbReference>
<proteinExistence type="predicted"/>
<keyword evidence="2" id="KW-0997">Cell inner membrane</keyword>
<dbReference type="GO" id="GO:0015221">
    <property type="term" value="F:lipopolysaccharide transmembrane transporter activity"/>
    <property type="evidence" value="ECO:0007669"/>
    <property type="project" value="InterPro"/>
</dbReference>
<keyword evidence="1" id="KW-1003">Cell membrane</keyword>
<dbReference type="Gene3D" id="2.60.450.10">
    <property type="entry name" value="Lipopolysaccharide (LPS) transport protein A like domain"/>
    <property type="match status" value="1"/>
</dbReference>
<evidence type="ECO:0000256" key="2">
    <source>
        <dbReference type="ARBA" id="ARBA00022519"/>
    </source>
</evidence>
<dbReference type="GO" id="GO:0030288">
    <property type="term" value="C:outer membrane-bounded periplasmic space"/>
    <property type="evidence" value="ECO:0007669"/>
    <property type="project" value="TreeGrafter"/>
</dbReference>
<keyword evidence="4" id="KW-1133">Transmembrane helix</keyword>
<dbReference type="InterPro" id="IPR026265">
    <property type="entry name" value="LptC"/>
</dbReference>
<organism evidence="6">
    <name type="scientific">hydrothermal vent metagenome</name>
    <dbReference type="NCBI Taxonomy" id="652676"/>
    <lineage>
        <taxon>unclassified sequences</taxon>
        <taxon>metagenomes</taxon>
        <taxon>ecological metagenomes</taxon>
    </lineage>
</organism>
<keyword evidence="3" id="KW-0812">Transmembrane</keyword>
<dbReference type="InterPro" id="IPR010664">
    <property type="entry name" value="LipoPS_assembly_LptC-rel"/>
</dbReference>
<evidence type="ECO:0000256" key="5">
    <source>
        <dbReference type="ARBA" id="ARBA00023136"/>
    </source>
</evidence>
<keyword evidence="5" id="KW-0472">Membrane</keyword>
<dbReference type="PANTHER" id="PTHR37481:SF1">
    <property type="entry name" value="LIPOPOLYSACCHARIDE EXPORT SYSTEM PROTEIN LPTC"/>
    <property type="match status" value="1"/>
</dbReference>
<protein>
    <recommendedName>
        <fullName evidence="7">Lipopolysaccharide export system protein LptC</fullName>
    </recommendedName>
</protein>
<dbReference type="EMBL" id="UOFD01000018">
    <property type="protein sequence ID" value="VAW50831.1"/>
    <property type="molecule type" value="Genomic_DNA"/>
</dbReference>
<dbReference type="AlphaFoldDB" id="A0A3B0W692"/>
<dbReference type="GO" id="GO:0017089">
    <property type="term" value="F:glycolipid transfer activity"/>
    <property type="evidence" value="ECO:0007669"/>
    <property type="project" value="TreeGrafter"/>
</dbReference>
<sequence>MKRLISLIVFFAVAIIAWWSTTGNFGGSNNLLQPPQSEHYVEIFMNDFEMIAMNEKGTPAYKFNGKHLKRYNNSDEAIIEQPVFHLLDSKTPWTVSADSALVNDTNNTVTLKNNVLMQQKNIDPAIVIRTQSLLIYTKTQIAQTQAQVAITQGKSQLTSNGMIYNHLTSELELNANVSGFYLPYD</sequence>
<dbReference type="Pfam" id="PF06835">
    <property type="entry name" value="LptC"/>
    <property type="match status" value="1"/>
</dbReference>
<reference evidence="6" key="1">
    <citation type="submission" date="2018-06" db="EMBL/GenBank/DDBJ databases">
        <authorList>
            <person name="Zhirakovskaya E."/>
        </authorList>
    </citation>
    <scope>NUCLEOTIDE SEQUENCE</scope>
</reference>
<accession>A0A3B0W692</accession>
<evidence type="ECO:0008006" key="7">
    <source>
        <dbReference type="Google" id="ProtNLM"/>
    </source>
</evidence>
<evidence type="ECO:0000256" key="1">
    <source>
        <dbReference type="ARBA" id="ARBA00022475"/>
    </source>
</evidence>